<dbReference type="AlphaFoldDB" id="A0A4Y2HDN2"/>
<dbReference type="Proteomes" id="UP000499080">
    <property type="component" value="Unassembled WGS sequence"/>
</dbReference>
<reference evidence="1 2" key="1">
    <citation type="journal article" date="2019" name="Sci. Rep.">
        <title>Orb-weaving spider Araneus ventricosus genome elucidates the spidroin gene catalogue.</title>
        <authorList>
            <person name="Kono N."/>
            <person name="Nakamura H."/>
            <person name="Ohtoshi R."/>
            <person name="Moran D.A.P."/>
            <person name="Shinohara A."/>
            <person name="Yoshida Y."/>
            <person name="Fujiwara M."/>
            <person name="Mori M."/>
            <person name="Tomita M."/>
            <person name="Arakawa K."/>
        </authorList>
    </citation>
    <scope>NUCLEOTIDE SEQUENCE [LARGE SCALE GENOMIC DNA]</scope>
</reference>
<evidence type="ECO:0000313" key="2">
    <source>
        <dbReference type="Proteomes" id="UP000499080"/>
    </source>
</evidence>
<gene>
    <name evidence="1" type="ORF">AVEN_82265_2</name>
</gene>
<sequence length="237" mass="27730">MASDLKIEIFAYKCFHDAWLHKGVKDTELNILQIYGNECMKDDSYLEACDNMFENAIGCRVILFSKVYLKEMNLRNAIKWKSLSECYDHVTRICDRDDLFGPLSVFERMLATCAFDLNVCLSIFRPSFIDVANYGHFIWAMYFNKFTDKFYREGGWRELKRVACTYDLLIEVFAFLIKNTPRELFICISKGASVNYGRFKNAVKYDDCKYKHKGKVIFPNYGLNFTLSTSTNMSECH</sequence>
<keyword evidence="2" id="KW-1185">Reference proteome</keyword>
<protein>
    <submittedName>
        <fullName evidence="1">Uncharacterized protein</fullName>
    </submittedName>
</protein>
<dbReference type="EMBL" id="BGPR01001866">
    <property type="protein sequence ID" value="GBM63414.1"/>
    <property type="molecule type" value="Genomic_DNA"/>
</dbReference>
<dbReference type="OrthoDB" id="6417927at2759"/>
<name>A0A4Y2HDN2_ARAVE</name>
<comment type="caution">
    <text evidence="1">The sequence shown here is derived from an EMBL/GenBank/DDBJ whole genome shotgun (WGS) entry which is preliminary data.</text>
</comment>
<organism evidence="1 2">
    <name type="scientific">Araneus ventricosus</name>
    <name type="common">Orbweaver spider</name>
    <name type="synonym">Epeira ventricosa</name>
    <dbReference type="NCBI Taxonomy" id="182803"/>
    <lineage>
        <taxon>Eukaryota</taxon>
        <taxon>Metazoa</taxon>
        <taxon>Ecdysozoa</taxon>
        <taxon>Arthropoda</taxon>
        <taxon>Chelicerata</taxon>
        <taxon>Arachnida</taxon>
        <taxon>Araneae</taxon>
        <taxon>Araneomorphae</taxon>
        <taxon>Entelegynae</taxon>
        <taxon>Araneoidea</taxon>
        <taxon>Araneidae</taxon>
        <taxon>Araneus</taxon>
    </lineage>
</organism>
<proteinExistence type="predicted"/>
<accession>A0A4Y2HDN2</accession>
<evidence type="ECO:0000313" key="1">
    <source>
        <dbReference type="EMBL" id="GBM63414.1"/>
    </source>
</evidence>